<comment type="caution">
    <text evidence="11">The sequence shown here is derived from an EMBL/GenBank/DDBJ whole genome shotgun (WGS) entry which is preliminary data.</text>
</comment>
<evidence type="ECO:0000256" key="5">
    <source>
        <dbReference type="ARBA" id="ARBA00022786"/>
    </source>
</evidence>
<feature type="compositionally biased region" description="Polar residues" evidence="9">
    <location>
        <begin position="599"/>
        <end position="609"/>
    </location>
</feature>
<dbReference type="PANTHER" id="PTHR21646">
    <property type="entry name" value="UBIQUITIN CARBOXYL-TERMINAL HYDROLASE"/>
    <property type="match status" value="1"/>
</dbReference>
<reference evidence="11" key="1">
    <citation type="submission" date="2023-01" db="EMBL/GenBank/DDBJ databases">
        <title>Genome assembly of the deep-sea coral Lophelia pertusa.</title>
        <authorList>
            <person name="Herrera S."/>
            <person name="Cordes E."/>
        </authorList>
    </citation>
    <scope>NUCLEOTIDE SEQUENCE</scope>
    <source>
        <strain evidence="11">USNM1676648</strain>
        <tissue evidence="11">Polyp</tissue>
    </source>
</reference>
<dbReference type="InterPro" id="IPR001394">
    <property type="entry name" value="Peptidase_C19_UCH"/>
</dbReference>
<dbReference type="PROSITE" id="PS00972">
    <property type="entry name" value="USP_1"/>
    <property type="match status" value="1"/>
</dbReference>
<gene>
    <name evidence="11" type="ORF">OS493_024677</name>
</gene>
<keyword evidence="7" id="KW-0788">Thiol protease</keyword>
<feature type="region of interest" description="Disordered" evidence="9">
    <location>
        <begin position="199"/>
        <end position="220"/>
    </location>
</feature>
<accession>A0A9X0D3Z5</accession>
<keyword evidence="6" id="KW-0378">Hydrolase</keyword>
<dbReference type="EMBL" id="MU825892">
    <property type="protein sequence ID" value="KAJ7383984.1"/>
    <property type="molecule type" value="Genomic_DNA"/>
</dbReference>
<dbReference type="Pfam" id="PF00443">
    <property type="entry name" value="UCH"/>
    <property type="match status" value="1"/>
</dbReference>
<dbReference type="OrthoDB" id="5982949at2759"/>
<dbReference type="SUPFAM" id="SSF57850">
    <property type="entry name" value="RING/U-box"/>
    <property type="match status" value="1"/>
</dbReference>
<dbReference type="PROSITE" id="PS50235">
    <property type="entry name" value="USP_3"/>
    <property type="match status" value="1"/>
</dbReference>
<dbReference type="GO" id="GO:0016579">
    <property type="term" value="P:protein deubiquitination"/>
    <property type="evidence" value="ECO:0007669"/>
    <property type="project" value="InterPro"/>
</dbReference>
<evidence type="ECO:0000313" key="12">
    <source>
        <dbReference type="Proteomes" id="UP001163046"/>
    </source>
</evidence>
<dbReference type="SUPFAM" id="SSF54001">
    <property type="entry name" value="Cysteine proteinases"/>
    <property type="match status" value="1"/>
</dbReference>
<feature type="region of interest" description="Disordered" evidence="9">
    <location>
        <begin position="588"/>
        <end position="618"/>
    </location>
</feature>
<evidence type="ECO:0000256" key="8">
    <source>
        <dbReference type="SAM" id="Coils"/>
    </source>
</evidence>
<evidence type="ECO:0000256" key="2">
    <source>
        <dbReference type="ARBA" id="ARBA00009085"/>
    </source>
</evidence>
<evidence type="ECO:0000313" key="11">
    <source>
        <dbReference type="EMBL" id="KAJ7383984.1"/>
    </source>
</evidence>
<dbReference type="Proteomes" id="UP001163046">
    <property type="component" value="Unassembled WGS sequence"/>
</dbReference>
<protein>
    <recommendedName>
        <fullName evidence="3">ubiquitinyl hydrolase 1</fullName>
        <ecNumber evidence="3">3.4.19.12</ecNumber>
    </recommendedName>
</protein>
<dbReference type="InterPro" id="IPR050185">
    <property type="entry name" value="Ub_carboxyl-term_hydrolase"/>
</dbReference>
<dbReference type="InterPro" id="IPR028889">
    <property type="entry name" value="USP"/>
</dbReference>
<feature type="coiled-coil region" evidence="8">
    <location>
        <begin position="81"/>
        <end position="138"/>
    </location>
</feature>
<comment type="similarity">
    <text evidence="2">Belongs to the peptidase C19 family.</text>
</comment>
<evidence type="ECO:0000256" key="6">
    <source>
        <dbReference type="ARBA" id="ARBA00022801"/>
    </source>
</evidence>
<keyword evidence="12" id="KW-1185">Reference proteome</keyword>
<proteinExistence type="inferred from homology"/>
<dbReference type="InterPro" id="IPR018200">
    <property type="entry name" value="USP_CS"/>
</dbReference>
<dbReference type="InterPro" id="IPR038765">
    <property type="entry name" value="Papain-like_cys_pep_sf"/>
</dbReference>
<feature type="compositionally biased region" description="Polar residues" evidence="9">
    <location>
        <begin position="208"/>
        <end position="220"/>
    </location>
</feature>
<dbReference type="GO" id="GO:0006508">
    <property type="term" value="P:proteolysis"/>
    <property type="evidence" value="ECO:0007669"/>
    <property type="project" value="UniProtKB-KW"/>
</dbReference>
<sequence>MKVEEANKFPITAKGWFSFVLSLTDFTLRSFNTRKLLLFKEPQKLVENQEQNKDHKPEPGLTEEQVETLKQVSSLVAMFQQEALNEKQTRLLAQLKALEKDRLASDAWKIIGALKKEKGDLETQVEKLKAQNNKFASERVGPAGSYKRSQVKPSVTRQSEVKLSENNKIIKDELNKLFVKDIGAPMGRDGEEVLDKQTKAKDVPDTTHGASSNNNQSAQVVHTRTQGVIGTKNPSDKSPATVEEFRNPVAGVCGLENLGNTCFVNAGLQCLFSVTPFCRFFLGGGHKTVTQRNTNNSQHLLCKRMGELVTKVWSGSYLQCDPTELYTAITAHFHNQLTPQRQHDCHEFLALFLDGLHQELNCACSDSSSAEQPNKSDCAEQKWRQYTRRNESLIVDTFQGQLQSKITCSNCSHESFKYQPFTFLSVPLLSESYHTFVVTWVSCDLKGTNDGKAQAVRYKVQVTKPSTVLKLKANFVSLLTENEQPQLKDIKVSVVRNSQIISIMSDDKQLTPFIDRRSKLYIFKPSQAPESLYVEDDDNTRQTSLSCPGGRVSSQANDSTMYYSPEAASALEFMSALDELQSESTAIGKSPVKKHHQNRLASPNTSTPKTHAGQRTRASLSNVYRLSGTCCICLEEKADKELIPHDKCGRLFCRQCLQVSETKIPYS</sequence>
<dbReference type="EC" id="3.4.19.12" evidence="3"/>
<name>A0A9X0D3Z5_9CNID</name>
<evidence type="ECO:0000259" key="10">
    <source>
        <dbReference type="PROSITE" id="PS50235"/>
    </source>
</evidence>
<evidence type="ECO:0000256" key="3">
    <source>
        <dbReference type="ARBA" id="ARBA00012759"/>
    </source>
</evidence>
<comment type="catalytic activity">
    <reaction evidence="1">
        <text>Thiol-dependent hydrolysis of ester, thioester, amide, peptide and isopeptide bonds formed by the C-terminal Gly of ubiquitin (a 76-residue protein attached to proteins as an intracellular targeting signal).</text>
        <dbReference type="EC" id="3.4.19.12"/>
    </reaction>
</comment>
<dbReference type="Gene3D" id="3.90.70.10">
    <property type="entry name" value="Cysteine proteinases"/>
    <property type="match status" value="1"/>
</dbReference>
<evidence type="ECO:0000256" key="1">
    <source>
        <dbReference type="ARBA" id="ARBA00000707"/>
    </source>
</evidence>
<dbReference type="PANTHER" id="PTHR21646:SF24">
    <property type="entry name" value="UBIQUITIN CARBOXYL-TERMINAL HYDROLASE"/>
    <property type="match status" value="1"/>
</dbReference>
<evidence type="ECO:0000256" key="4">
    <source>
        <dbReference type="ARBA" id="ARBA00022670"/>
    </source>
</evidence>
<keyword evidence="8" id="KW-0175">Coiled coil</keyword>
<dbReference type="GO" id="GO:0004843">
    <property type="term" value="F:cysteine-type deubiquitinase activity"/>
    <property type="evidence" value="ECO:0007669"/>
    <property type="project" value="UniProtKB-EC"/>
</dbReference>
<evidence type="ECO:0000256" key="7">
    <source>
        <dbReference type="ARBA" id="ARBA00022807"/>
    </source>
</evidence>
<feature type="domain" description="USP" evidence="10">
    <location>
        <begin position="253"/>
        <end position="565"/>
    </location>
</feature>
<keyword evidence="4" id="KW-0645">Protease</keyword>
<evidence type="ECO:0000256" key="9">
    <source>
        <dbReference type="SAM" id="MobiDB-lite"/>
    </source>
</evidence>
<organism evidence="11 12">
    <name type="scientific">Desmophyllum pertusum</name>
    <dbReference type="NCBI Taxonomy" id="174260"/>
    <lineage>
        <taxon>Eukaryota</taxon>
        <taxon>Metazoa</taxon>
        <taxon>Cnidaria</taxon>
        <taxon>Anthozoa</taxon>
        <taxon>Hexacorallia</taxon>
        <taxon>Scleractinia</taxon>
        <taxon>Caryophylliina</taxon>
        <taxon>Caryophylliidae</taxon>
        <taxon>Desmophyllum</taxon>
    </lineage>
</organism>
<keyword evidence="5" id="KW-0833">Ubl conjugation pathway</keyword>
<dbReference type="AlphaFoldDB" id="A0A9X0D3Z5"/>
<feature type="region of interest" description="Disordered" evidence="9">
    <location>
        <begin position="139"/>
        <end position="159"/>
    </location>
</feature>
<feature type="compositionally biased region" description="Polar residues" evidence="9">
    <location>
        <begin position="147"/>
        <end position="158"/>
    </location>
</feature>